<organism evidence="1 2">
    <name type="scientific">Siphonobacter aquaeclarae</name>
    <dbReference type="NCBI Taxonomy" id="563176"/>
    <lineage>
        <taxon>Bacteria</taxon>
        <taxon>Pseudomonadati</taxon>
        <taxon>Bacteroidota</taxon>
        <taxon>Cytophagia</taxon>
        <taxon>Cytophagales</taxon>
        <taxon>Cytophagaceae</taxon>
        <taxon>Siphonobacter</taxon>
    </lineage>
</organism>
<dbReference type="STRING" id="563176.SAMN04488090_3581"/>
<dbReference type="Proteomes" id="UP000198901">
    <property type="component" value="Unassembled WGS sequence"/>
</dbReference>
<gene>
    <name evidence="1" type="ORF">SAMN04488090_3581</name>
</gene>
<dbReference type="AlphaFoldDB" id="A0A1G9TJB4"/>
<dbReference type="EMBL" id="FNGS01000006">
    <property type="protein sequence ID" value="SDM47722.1"/>
    <property type="molecule type" value="Genomic_DNA"/>
</dbReference>
<proteinExistence type="predicted"/>
<accession>A0A1G9TJB4</accession>
<keyword evidence="2" id="KW-1185">Reference proteome</keyword>
<evidence type="ECO:0000313" key="2">
    <source>
        <dbReference type="Proteomes" id="UP000198901"/>
    </source>
</evidence>
<protein>
    <submittedName>
        <fullName evidence="1">Uncharacterized protein</fullName>
    </submittedName>
</protein>
<evidence type="ECO:0000313" key="1">
    <source>
        <dbReference type="EMBL" id="SDM47722.1"/>
    </source>
</evidence>
<name>A0A1G9TJB4_9BACT</name>
<sequence>MCMFTGCRGGSGYALLRKTSRKNSILNAKSGQKPENKAGFCRFSSAIIFFVNFDRPTIGFYAREGYFCGSISEIPGNVIRFE</sequence>
<reference evidence="1 2" key="1">
    <citation type="submission" date="2016-10" db="EMBL/GenBank/DDBJ databases">
        <authorList>
            <person name="de Groot N.N."/>
        </authorList>
    </citation>
    <scope>NUCLEOTIDE SEQUENCE [LARGE SCALE GENOMIC DNA]</scope>
    <source>
        <strain evidence="1 2">DSM 21668</strain>
    </source>
</reference>